<dbReference type="PANTHER" id="PTHR30514:SF1">
    <property type="entry name" value="HTH-TYPE TRANSCRIPTIONAL REGULATOR HEXR-RELATED"/>
    <property type="match status" value="1"/>
</dbReference>
<dbReference type="GO" id="GO:0003677">
    <property type="term" value="F:DNA binding"/>
    <property type="evidence" value="ECO:0007669"/>
    <property type="project" value="UniProtKB-KW"/>
</dbReference>
<dbReference type="Pfam" id="PF01380">
    <property type="entry name" value="SIS"/>
    <property type="match status" value="1"/>
</dbReference>
<evidence type="ECO:0000256" key="2">
    <source>
        <dbReference type="ARBA" id="ARBA00023125"/>
    </source>
</evidence>
<dbReference type="InterPro" id="IPR035472">
    <property type="entry name" value="RpiR-like_SIS"/>
</dbReference>
<evidence type="ECO:0000313" key="6">
    <source>
        <dbReference type="EMBL" id="MDY5167052.1"/>
    </source>
</evidence>
<evidence type="ECO:0000259" key="5">
    <source>
        <dbReference type="PROSITE" id="PS51464"/>
    </source>
</evidence>
<dbReference type="GO" id="GO:0097367">
    <property type="term" value="F:carbohydrate derivative binding"/>
    <property type="evidence" value="ECO:0007669"/>
    <property type="project" value="InterPro"/>
</dbReference>
<accession>A0A318KV68</accession>
<dbReference type="Gene3D" id="3.40.50.10490">
    <property type="entry name" value="Glucose-6-phosphate isomerase like protein, domain 1"/>
    <property type="match status" value="1"/>
</dbReference>
<evidence type="ECO:0000256" key="1">
    <source>
        <dbReference type="ARBA" id="ARBA00023015"/>
    </source>
</evidence>
<dbReference type="InterPro" id="IPR009057">
    <property type="entry name" value="Homeodomain-like_sf"/>
</dbReference>
<dbReference type="SUPFAM" id="SSF46689">
    <property type="entry name" value="Homeodomain-like"/>
    <property type="match status" value="1"/>
</dbReference>
<dbReference type="Pfam" id="PF01418">
    <property type="entry name" value="HTH_6"/>
    <property type="match status" value="1"/>
</dbReference>
<dbReference type="EMBL" id="QJKH01000001">
    <property type="protein sequence ID" value="PXX81519.1"/>
    <property type="molecule type" value="Genomic_DNA"/>
</dbReference>
<dbReference type="PANTHER" id="PTHR30514">
    <property type="entry name" value="GLUCOKINASE"/>
    <property type="match status" value="1"/>
</dbReference>
<keyword evidence="8" id="KW-1185">Reference proteome</keyword>
<evidence type="ECO:0000256" key="3">
    <source>
        <dbReference type="ARBA" id="ARBA00023163"/>
    </source>
</evidence>
<reference evidence="6" key="2">
    <citation type="submission" date="2022-03" db="EMBL/GenBank/DDBJ databases">
        <title>First case of bacteraemia caused by Dielma fastidiosa in a patient hospitalised with diverticulitis.</title>
        <authorList>
            <person name="Forman-Ankjaer B."/>
            <person name="Hvid-Jensen F."/>
            <person name="Kobel C.M."/>
            <person name="Greve T."/>
        </authorList>
    </citation>
    <scope>NUCLEOTIDE SEQUENCE</scope>
    <source>
        <strain evidence="6">AUH_DF_2021</strain>
    </source>
</reference>
<keyword evidence="1" id="KW-0805">Transcription regulation</keyword>
<evidence type="ECO:0000313" key="8">
    <source>
        <dbReference type="Proteomes" id="UP000247612"/>
    </source>
</evidence>
<dbReference type="RefSeq" id="WP_022936435.1">
    <property type="nucleotide sequence ID" value="NZ_BAABZA010000001.1"/>
</dbReference>
<feature type="domain" description="HTH rpiR-type" evidence="4">
    <location>
        <begin position="3"/>
        <end position="79"/>
    </location>
</feature>
<dbReference type="GO" id="GO:1901135">
    <property type="term" value="P:carbohydrate derivative metabolic process"/>
    <property type="evidence" value="ECO:0007669"/>
    <property type="project" value="InterPro"/>
</dbReference>
<dbReference type="InterPro" id="IPR000281">
    <property type="entry name" value="HTH_RpiR"/>
</dbReference>
<dbReference type="CDD" id="cd05013">
    <property type="entry name" value="SIS_RpiR"/>
    <property type="match status" value="1"/>
</dbReference>
<dbReference type="Proteomes" id="UP001276902">
    <property type="component" value="Unassembled WGS sequence"/>
</dbReference>
<dbReference type="AlphaFoldDB" id="A0A318KV68"/>
<keyword evidence="3" id="KW-0804">Transcription</keyword>
<dbReference type="InterPro" id="IPR047640">
    <property type="entry name" value="RpiR-like"/>
</dbReference>
<sequence length="284" mass="32110">MKKALYRLETYYKQKATASERDVLVYLLNQTREATAIDIHTLAKKCYCSPATIVRICKKNGFKGFKELKLALLNDLDFSRELEQANIQNSSGQNLQTIIINALNENIHAIQNTFSLLDFQELNTIVDLLSACRYVYLFGIGASFLVARDLQQKLERINKKTILYEDIHLQLVSSTNIEQGEVAIIFSYSGLTKEIIEMARNIKQRGGIIIAVTKYGSSKLISLSDYNLYVPQIEAPLRISAGSSRISQLSVVDILYQAYLASVHSQSMDKIIATNKLLEKKEEE</sequence>
<protein>
    <submittedName>
        <fullName evidence="6 7">RpiR family transcriptional regulator</fullName>
    </submittedName>
</protein>
<dbReference type="SUPFAM" id="SSF53697">
    <property type="entry name" value="SIS domain"/>
    <property type="match status" value="1"/>
</dbReference>
<dbReference type="STRING" id="1034346.GCA_000313565_00127"/>
<dbReference type="GO" id="GO:0003700">
    <property type="term" value="F:DNA-binding transcription factor activity"/>
    <property type="evidence" value="ECO:0007669"/>
    <property type="project" value="InterPro"/>
</dbReference>
<reference evidence="7 8" key="1">
    <citation type="submission" date="2018-05" db="EMBL/GenBank/DDBJ databases">
        <title>Genomic Encyclopedia of Type Strains, Phase IV (KMG-IV): sequencing the most valuable type-strain genomes for metagenomic binning, comparative biology and taxonomic classification.</title>
        <authorList>
            <person name="Goeker M."/>
        </authorList>
    </citation>
    <scope>NUCLEOTIDE SEQUENCE [LARGE SCALE GENOMIC DNA]</scope>
    <source>
        <strain evidence="7 8">JC118</strain>
    </source>
</reference>
<organism evidence="7 8">
    <name type="scientific">Dielma fastidiosa</name>
    <dbReference type="NCBI Taxonomy" id="1034346"/>
    <lineage>
        <taxon>Bacteria</taxon>
        <taxon>Bacillati</taxon>
        <taxon>Bacillota</taxon>
        <taxon>Erysipelotrichia</taxon>
        <taxon>Erysipelotrichales</taxon>
        <taxon>Erysipelotrichaceae</taxon>
        <taxon>Dielma</taxon>
    </lineage>
</organism>
<dbReference type="GeneID" id="94442287"/>
<dbReference type="EMBL" id="JALDAW010000008">
    <property type="protein sequence ID" value="MDY5167052.1"/>
    <property type="molecule type" value="Genomic_DNA"/>
</dbReference>
<dbReference type="Gene3D" id="1.10.10.10">
    <property type="entry name" value="Winged helix-like DNA-binding domain superfamily/Winged helix DNA-binding domain"/>
    <property type="match status" value="1"/>
</dbReference>
<gene>
    <name evidence="7" type="ORF">DES51_101128</name>
    <name evidence="6" type="ORF">MQE39_02785</name>
</gene>
<evidence type="ECO:0000313" key="7">
    <source>
        <dbReference type="EMBL" id="PXX81519.1"/>
    </source>
</evidence>
<name>A0A318KV68_9FIRM</name>
<dbReference type="InterPro" id="IPR036388">
    <property type="entry name" value="WH-like_DNA-bd_sf"/>
</dbReference>
<dbReference type="PROSITE" id="PS51071">
    <property type="entry name" value="HTH_RPIR"/>
    <property type="match status" value="1"/>
</dbReference>
<dbReference type="PROSITE" id="PS51464">
    <property type="entry name" value="SIS"/>
    <property type="match status" value="1"/>
</dbReference>
<dbReference type="InterPro" id="IPR046348">
    <property type="entry name" value="SIS_dom_sf"/>
</dbReference>
<proteinExistence type="predicted"/>
<comment type="caution">
    <text evidence="7">The sequence shown here is derived from an EMBL/GenBank/DDBJ whole genome shotgun (WGS) entry which is preliminary data.</text>
</comment>
<evidence type="ECO:0000259" key="4">
    <source>
        <dbReference type="PROSITE" id="PS51071"/>
    </source>
</evidence>
<dbReference type="Proteomes" id="UP000247612">
    <property type="component" value="Unassembled WGS sequence"/>
</dbReference>
<keyword evidence="2" id="KW-0238">DNA-binding</keyword>
<feature type="domain" description="SIS" evidence="5">
    <location>
        <begin position="125"/>
        <end position="265"/>
    </location>
</feature>
<dbReference type="InterPro" id="IPR001347">
    <property type="entry name" value="SIS_dom"/>
</dbReference>